<accession>A0AAW1T1K2</accession>
<comment type="caution">
    <text evidence="2">The sequence shown here is derived from an EMBL/GenBank/DDBJ whole genome shotgun (WGS) entry which is preliminary data.</text>
</comment>
<evidence type="ECO:0000313" key="2">
    <source>
        <dbReference type="EMBL" id="KAK9863622.1"/>
    </source>
</evidence>
<sequence>MAPVELHWPLGQPETEYIHEYPGRHGRLQTRRCPAEGCDCSWCSCHAQAGRPRNKFAAEQSRENFLQTTSIRGGPLTSNKIDFPPRKLTAAIRKPPGQPPLPARSEPYITSYNSTYAGKGTLGKAYDTSSNINIQKNWYDPTEHVWFGESHVRSDFPDWGKVQQAPQNQRKRAIGPQPAFTASSNYQTDFQKPLRGYATRVTHKEGLVNSMPIAMETVYRHDYNSIPSAAASEARAAATSAQLDAVSSAAAEASRQADPVTQRPPQEEPVHPAVAARIDHILNFAGQQEGPFRAGKRMAAALPALQECWDGMMCFMAQW</sequence>
<reference evidence="2 3" key="1">
    <citation type="journal article" date="2024" name="Nat. Commun.">
        <title>Phylogenomics reveals the evolutionary origins of lichenization in chlorophyte algae.</title>
        <authorList>
            <person name="Puginier C."/>
            <person name="Libourel C."/>
            <person name="Otte J."/>
            <person name="Skaloud P."/>
            <person name="Haon M."/>
            <person name="Grisel S."/>
            <person name="Petersen M."/>
            <person name="Berrin J.G."/>
            <person name="Delaux P.M."/>
            <person name="Dal Grande F."/>
            <person name="Keller J."/>
        </authorList>
    </citation>
    <scope>NUCLEOTIDE SEQUENCE [LARGE SCALE GENOMIC DNA]</scope>
    <source>
        <strain evidence="2 3">SAG 2523</strain>
    </source>
</reference>
<organism evidence="2 3">
    <name type="scientific">Apatococcus fuscideae</name>
    <dbReference type="NCBI Taxonomy" id="2026836"/>
    <lineage>
        <taxon>Eukaryota</taxon>
        <taxon>Viridiplantae</taxon>
        <taxon>Chlorophyta</taxon>
        <taxon>core chlorophytes</taxon>
        <taxon>Trebouxiophyceae</taxon>
        <taxon>Chlorellales</taxon>
        <taxon>Chlorellaceae</taxon>
        <taxon>Apatococcus</taxon>
    </lineage>
</organism>
<keyword evidence="3" id="KW-1185">Reference proteome</keyword>
<gene>
    <name evidence="2" type="ORF">WJX84_004949</name>
</gene>
<evidence type="ECO:0000313" key="3">
    <source>
        <dbReference type="Proteomes" id="UP001485043"/>
    </source>
</evidence>
<evidence type="ECO:0000256" key="1">
    <source>
        <dbReference type="SAM" id="MobiDB-lite"/>
    </source>
</evidence>
<feature type="region of interest" description="Disordered" evidence="1">
    <location>
        <begin position="165"/>
        <end position="187"/>
    </location>
</feature>
<protein>
    <submittedName>
        <fullName evidence="2">Uncharacterized protein</fullName>
    </submittedName>
</protein>
<dbReference type="Proteomes" id="UP001485043">
    <property type="component" value="Unassembled WGS sequence"/>
</dbReference>
<dbReference type="EMBL" id="JALJOV010000449">
    <property type="protein sequence ID" value="KAK9863622.1"/>
    <property type="molecule type" value="Genomic_DNA"/>
</dbReference>
<feature type="region of interest" description="Disordered" evidence="1">
    <location>
        <begin position="247"/>
        <end position="270"/>
    </location>
</feature>
<proteinExistence type="predicted"/>
<dbReference type="AlphaFoldDB" id="A0AAW1T1K2"/>
<name>A0AAW1T1K2_9CHLO</name>